<dbReference type="InterPro" id="IPR029060">
    <property type="entry name" value="PIN-like_dom_sf"/>
</dbReference>
<comment type="caution">
    <text evidence="1">The sequence shown here is derived from an EMBL/GenBank/DDBJ whole genome shotgun (WGS) entry which is preliminary data.</text>
</comment>
<dbReference type="Proteomes" id="UP000779900">
    <property type="component" value="Unassembled WGS sequence"/>
</dbReference>
<accession>A0A937XFJ3</accession>
<evidence type="ECO:0000313" key="2">
    <source>
        <dbReference type="Proteomes" id="UP000779900"/>
    </source>
</evidence>
<dbReference type="AlphaFoldDB" id="A0A937XFJ3"/>
<reference evidence="1" key="1">
    <citation type="submission" date="2019-03" db="EMBL/GenBank/DDBJ databases">
        <title>Lake Tanganyika Metagenome-Assembled Genomes (MAGs).</title>
        <authorList>
            <person name="Tran P."/>
        </authorList>
    </citation>
    <scope>NUCLEOTIDE SEQUENCE</scope>
    <source>
        <strain evidence="1">K_DeepCast_150m_m2_040</strain>
    </source>
</reference>
<organism evidence="1 2">
    <name type="scientific">candidate division WOR-3 bacterium</name>
    <dbReference type="NCBI Taxonomy" id="2052148"/>
    <lineage>
        <taxon>Bacteria</taxon>
        <taxon>Bacteria division WOR-3</taxon>
    </lineage>
</organism>
<name>A0A937XFJ3_UNCW3</name>
<proteinExistence type="predicted"/>
<evidence type="ECO:0000313" key="1">
    <source>
        <dbReference type="EMBL" id="MBM3331141.1"/>
    </source>
</evidence>
<sequence>MKQRPLLYIETSVFGFYFDPKPFNTLRRQAAATLFTQIEAGIFRAVTSPLTTKELSRSAEPLRSELLDLVERVEELTLDEDEVERLAGAYLADGVVPADFADDARHAAYATIAGADVLVSMNLRHLANEWAERRLNSVNLREGYVLIGVRTPEEVLRYDE</sequence>
<dbReference type="SUPFAM" id="SSF88723">
    <property type="entry name" value="PIN domain-like"/>
    <property type="match status" value="1"/>
</dbReference>
<gene>
    <name evidence="1" type="ORF">FJY68_04715</name>
</gene>
<dbReference type="EMBL" id="VGIR01000020">
    <property type="protein sequence ID" value="MBM3331141.1"/>
    <property type="molecule type" value="Genomic_DNA"/>
</dbReference>
<protein>
    <submittedName>
        <fullName evidence="1">Type II toxin-antitoxin system VapC family toxin</fullName>
    </submittedName>
</protein>